<dbReference type="EMBL" id="BROD01000001">
    <property type="protein sequence ID" value="GKX67295.1"/>
    <property type="molecule type" value="Genomic_DNA"/>
</dbReference>
<gene>
    <name evidence="1" type="ORF">rsdtw13_25530</name>
</gene>
<sequence>MYSNMALKNVRRSFKDYTIYFLTLTFAVCIFYSFNSIQAQQAMFDMNKAQSQYVKIMGTLISNISVFISVILGALIIYATNFLINRRKKEFGIYMSLGMSKRKMSMILFFETLIIGLISLAFGLFVGIFLSQGLSILTAKLFVVSMSKYKFIVSTEAIIKTLCYFGVMYLLVMIFNVLIVSRYKLIDLLSASKKSEKVKIKNVYVSLFIFILSMIVLGVAYYLICKVGMDFEDRRFMESIILGIVGTALFFYGIASTLLFIIQRNKNIYLNKLNVFNTRQITSKFNTNFISMTIICLMLFLTICILSTGFSIKTGLENSLKTYTPFDASVQLSMKNKANIHIEEAMKRLNYKLGEKEDYCILNDYKLNVSTTKLLAPYCSKEVKMLVEADMYSETDAMSLSDFNAVRRLAGKEAVKLNDDEVLVASNYDYVSSAVQQFLNKESSITINNSAYKIKEKNPIKESVSTSGSSNTMFSLIVPDKLAKSSKLDAQVINFNFTDKSKKQQLEKIITDMKYNDLFKKTNFYISGSTREMIYESSRGLSTIVLFIAMYIGVVFLLASVAILALQQLSQCNESIDRYNSLRKIGASKSMIKKSILTQVLTFFMLPLLLAIVHSIVGIGVVSKYIKTIGDLNILGPSLITGLIMLVVYGGYFYATYIGYKNIITSDYN</sequence>
<reference evidence="1" key="1">
    <citation type="journal article" date="2025" name="Int. J. Syst. Evol. Microbiol.">
        <title>Inconstantimicrobium mannanitabidum sp. nov., a novel member of the family Clostridiaceae isolated from anoxic soil under the treatment of reductive soil disinfestation.</title>
        <authorList>
            <person name="Ueki A."/>
            <person name="Tonouchi A."/>
            <person name="Honma S."/>
            <person name="Kaku N."/>
            <person name="Ueki K."/>
        </authorList>
    </citation>
    <scope>NUCLEOTIDE SEQUENCE</scope>
    <source>
        <strain evidence="1">TW13</strain>
    </source>
</reference>
<comment type="caution">
    <text evidence="1">The sequence shown here is derived from an EMBL/GenBank/DDBJ whole genome shotgun (WGS) entry which is preliminary data.</text>
</comment>
<protein>
    <submittedName>
        <fullName evidence="1">ABC transporter permease</fullName>
    </submittedName>
</protein>
<proteinExistence type="predicted"/>
<evidence type="ECO:0000313" key="2">
    <source>
        <dbReference type="Proteomes" id="UP001058074"/>
    </source>
</evidence>
<dbReference type="Proteomes" id="UP001058074">
    <property type="component" value="Unassembled WGS sequence"/>
</dbReference>
<keyword evidence="2" id="KW-1185">Reference proteome</keyword>
<accession>A0ACB5RDW4</accession>
<name>A0ACB5RDW4_9CLOT</name>
<organism evidence="1 2">
    <name type="scientific">Inconstantimicrobium mannanitabidum</name>
    <dbReference type="NCBI Taxonomy" id="1604901"/>
    <lineage>
        <taxon>Bacteria</taxon>
        <taxon>Bacillati</taxon>
        <taxon>Bacillota</taxon>
        <taxon>Clostridia</taxon>
        <taxon>Eubacteriales</taxon>
        <taxon>Clostridiaceae</taxon>
        <taxon>Inconstantimicrobium</taxon>
    </lineage>
</organism>
<evidence type="ECO:0000313" key="1">
    <source>
        <dbReference type="EMBL" id="GKX67295.1"/>
    </source>
</evidence>